<reference evidence="1 2" key="1">
    <citation type="journal article" date="2024" name="Science">
        <title>Giant polyketide synthase enzymes in the biosynthesis of giant marine polyether toxins.</title>
        <authorList>
            <person name="Fallon T.R."/>
            <person name="Shende V.V."/>
            <person name="Wierzbicki I.H."/>
            <person name="Pendleton A.L."/>
            <person name="Watervoot N.F."/>
            <person name="Auber R.P."/>
            <person name="Gonzalez D.J."/>
            <person name="Wisecaver J.H."/>
            <person name="Moore B.S."/>
        </authorList>
    </citation>
    <scope>NUCLEOTIDE SEQUENCE [LARGE SCALE GENOMIC DNA]</scope>
    <source>
        <strain evidence="1 2">12B1</strain>
    </source>
</reference>
<sequence length="249" mass="26974">MSVAVVVKCSGVELKLTLGSKHLERSLHAALIVPFLGAYNKKAPDSPVAWEDVKCVQIDGFTVYNVMDSAKSMLKADRPVVRLLTSVSGTLSSSFLQKAKEHEAELGPVAVASATKSADIDEHPPDDDLSRRCAKAFDSIRGNADLVSRKEVIVSFLSKAAKYGHLRQLSFIEFSQLVKPIDYVLHTMETSEDKDVDFEEFARFFSAISAAALAPVSELPRPAFSDDIPADGILGELLNTPGAAVRRLA</sequence>
<dbReference type="Proteomes" id="UP001515480">
    <property type="component" value="Unassembled WGS sequence"/>
</dbReference>
<dbReference type="AlphaFoldDB" id="A0AB34JTZ0"/>
<gene>
    <name evidence="1" type="ORF">AB1Y20_020196</name>
</gene>
<keyword evidence="2" id="KW-1185">Reference proteome</keyword>
<proteinExistence type="predicted"/>
<comment type="caution">
    <text evidence="1">The sequence shown here is derived from an EMBL/GenBank/DDBJ whole genome shotgun (WGS) entry which is preliminary data.</text>
</comment>
<accession>A0AB34JTZ0</accession>
<name>A0AB34JTZ0_PRYPA</name>
<evidence type="ECO:0000313" key="1">
    <source>
        <dbReference type="EMBL" id="KAL1525336.1"/>
    </source>
</evidence>
<protein>
    <submittedName>
        <fullName evidence="1">Uncharacterized protein</fullName>
    </submittedName>
</protein>
<organism evidence="1 2">
    <name type="scientific">Prymnesium parvum</name>
    <name type="common">Toxic golden alga</name>
    <dbReference type="NCBI Taxonomy" id="97485"/>
    <lineage>
        <taxon>Eukaryota</taxon>
        <taxon>Haptista</taxon>
        <taxon>Haptophyta</taxon>
        <taxon>Prymnesiophyceae</taxon>
        <taxon>Prymnesiales</taxon>
        <taxon>Prymnesiaceae</taxon>
        <taxon>Prymnesium</taxon>
    </lineage>
</organism>
<dbReference type="EMBL" id="JBGBPQ010000004">
    <property type="protein sequence ID" value="KAL1525336.1"/>
    <property type="molecule type" value="Genomic_DNA"/>
</dbReference>
<evidence type="ECO:0000313" key="2">
    <source>
        <dbReference type="Proteomes" id="UP001515480"/>
    </source>
</evidence>